<evidence type="ECO:0000313" key="2">
    <source>
        <dbReference type="EMBL" id="GAA4879177.1"/>
    </source>
</evidence>
<dbReference type="PANTHER" id="PTHR33164">
    <property type="entry name" value="TRANSCRIPTIONAL REGULATOR, MARR FAMILY"/>
    <property type="match status" value="1"/>
</dbReference>
<dbReference type="PROSITE" id="PS50995">
    <property type="entry name" value="HTH_MARR_2"/>
    <property type="match status" value="1"/>
</dbReference>
<keyword evidence="3" id="KW-1185">Reference proteome</keyword>
<organism evidence="2 3">
    <name type="scientific">Actinomycetospora straminea</name>
    <dbReference type="NCBI Taxonomy" id="663607"/>
    <lineage>
        <taxon>Bacteria</taxon>
        <taxon>Bacillati</taxon>
        <taxon>Actinomycetota</taxon>
        <taxon>Actinomycetes</taxon>
        <taxon>Pseudonocardiales</taxon>
        <taxon>Pseudonocardiaceae</taxon>
        <taxon>Actinomycetospora</taxon>
    </lineage>
</organism>
<protein>
    <submittedName>
        <fullName evidence="2">MarR family transcriptional regulator</fullName>
    </submittedName>
</protein>
<dbReference type="Pfam" id="PF12802">
    <property type="entry name" value="MarR_2"/>
    <property type="match status" value="1"/>
</dbReference>
<dbReference type="Proteomes" id="UP001500457">
    <property type="component" value="Unassembled WGS sequence"/>
</dbReference>
<reference evidence="3" key="1">
    <citation type="journal article" date="2019" name="Int. J. Syst. Evol. Microbiol.">
        <title>The Global Catalogue of Microorganisms (GCM) 10K type strain sequencing project: providing services to taxonomists for standard genome sequencing and annotation.</title>
        <authorList>
            <consortium name="The Broad Institute Genomics Platform"/>
            <consortium name="The Broad Institute Genome Sequencing Center for Infectious Disease"/>
            <person name="Wu L."/>
            <person name="Ma J."/>
        </authorList>
    </citation>
    <scope>NUCLEOTIDE SEQUENCE [LARGE SCALE GENOMIC DNA]</scope>
    <source>
        <strain evidence="3">JCM 17983</strain>
    </source>
</reference>
<dbReference type="RefSeq" id="WP_274232374.1">
    <property type="nucleotide sequence ID" value="NZ_BAABHQ010000008.1"/>
</dbReference>
<sequence>MAGSDDTSIQPLDDATTGVHLLIAAAYDLAAAQARRMGTHVTDMRALSLLQIQGPLQATELARRLAISANAATALVDRLATSGHVDRVPHPTDRRRVVVRLRPGARDLARQSWLPSILDVDAISRSLEPAEHEAVTRFLERVTHSMNAHAQSD</sequence>
<dbReference type="PANTHER" id="PTHR33164:SF106">
    <property type="entry name" value="TRANSCRIPTIONAL REGULATORY PROTEIN"/>
    <property type="match status" value="1"/>
</dbReference>
<accession>A0ABP9ERH4</accession>
<evidence type="ECO:0000259" key="1">
    <source>
        <dbReference type="PROSITE" id="PS50995"/>
    </source>
</evidence>
<gene>
    <name evidence="2" type="ORF">GCM10023203_32220</name>
</gene>
<dbReference type="InterPro" id="IPR036388">
    <property type="entry name" value="WH-like_DNA-bd_sf"/>
</dbReference>
<dbReference type="InterPro" id="IPR039422">
    <property type="entry name" value="MarR/SlyA-like"/>
</dbReference>
<dbReference type="SUPFAM" id="SSF46785">
    <property type="entry name" value="Winged helix' DNA-binding domain"/>
    <property type="match status" value="1"/>
</dbReference>
<dbReference type="EMBL" id="BAABHQ010000008">
    <property type="protein sequence ID" value="GAA4879177.1"/>
    <property type="molecule type" value="Genomic_DNA"/>
</dbReference>
<dbReference type="SMART" id="SM00347">
    <property type="entry name" value="HTH_MARR"/>
    <property type="match status" value="1"/>
</dbReference>
<evidence type="ECO:0000313" key="3">
    <source>
        <dbReference type="Proteomes" id="UP001500457"/>
    </source>
</evidence>
<dbReference type="InterPro" id="IPR000835">
    <property type="entry name" value="HTH_MarR-typ"/>
</dbReference>
<dbReference type="InterPro" id="IPR036390">
    <property type="entry name" value="WH_DNA-bd_sf"/>
</dbReference>
<proteinExistence type="predicted"/>
<comment type="caution">
    <text evidence="2">The sequence shown here is derived from an EMBL/GenBank/DDBJ whole genome shotgun (WGS) entry which is preliminary data.</text>
</comment>
<dbReference type="Gene3D" id="1.10.10.10">
    <property type="entry name" value="Winged helix-like DNA-binding domain superfamily/Winged helix DNA-binding domain"/>
    <property type="match status" value="1"/>
</dbReference>
<feature type="domain" description="HTH marR-type" evidence="1">
    <location>
        <begin position="1"/>
        <end position="144"/>
    </location>
</feature>
<name>A0ABP9ERH4_9PSEU</name>